<name>A0AAD4W628_PRUDU</name>
<evidence type="ECO:0000313" key="2">
    <source>
        <dbReference type="EMBL" id="KAI5337499.1"/>
    </source>
</evidence>
<feature type="compositionally biased region" description="Basic and acidic residues" evidence="1">
    <location>
        <begin position="371"/>
        <end position="386"/>
    </location>
</feature>
<dbReference type="PANTHER" id="PTHR34835:SF34">
    <property type="entry name" value="OS08G0555500 PROTEIN"/>
    <property type="match status" value="1"/>
</dbReference>
<evidence type="ECO:0000256" key="1">
    <source>
        <dbReference type="SAM" id="MobiDB-lite"/>
    </source>
</evidence>
<proteinExistence type="predicted"/>
<evidence type="ECO:0008006" key="4">
    <source>
        <dbReference type="Google" id="ProtNLM"/>
    </source>
</evidence>
<dbReference type="EMBL" id="JAJFAZ020000003">
    <property type="protein sequence ID" value="KAI5337499.1"/>
    <property type="molecule type" value="Genomic_DNA"/>
</dbReference>
<protein>
    <recommendedName>
        <fullName evidence="4">UB-like protease 1A</fullName>
    </recommendedName>
</protein>
<organism evidence="2 3">
    <name type="scientific">Prunus dulcis</name>
    <name type="common">Almond</name>
    <name type="synonym">Amygdalus dulcis</name>
    <dbReference type="NCBI Taxonomy" id="3755"/>
    <lineage>
        <taxon>Eukaryota</taxon>
        <taxon>Viridiplantae</taxon>
        <taxon>Streptophyta</taxon>
        <taxon>Embryophyta</taxon>
        <taxon>Tracheophyta</taxon>
        <taxon>Spermatophyta</taxon>
        <taxon>Magnoliopsida</taxon>
        <taxon>eudicotyledons</taxon>
        <taxon>Gunneridae</taxon>
        <taxon>Pentapetalae</taxon>
        <taxon>rosids</taxon>
        <taxon>fabids</taxon>
        <taxon>Rosales</taxon>
        <taxon>Rosaceae</taxon>
        <taxon>Amygdaloideae</taxon>
        <taxon>Amygdaleae</taxon>
        <taxon>Prunus</taxon>
    </lineage>
</organism>
<dbReference type="AlphaFoldDB" id="A0AAD4W628"/>
<feature type="region of interest" description="Disordered" evidence="1">
    <location>
        <begin position="371"/>
        <end position="407"/>
    </location>
</feature>
<evidence type="ECO:0000313" key="3">
    <source>
        <dbReference type="Proteomes" id="UP001054821"/>
    </source>
</evidence>
<reference evidence="2 3" key="1">
    <citation type="journal article" date="2022" name="G3 (Bethesda)">
        <title>Whole-genome sequence and methylome profiling of the almond [Prunus dulcis (Mill.) D.A. Webb] cultivar 'Nonpareil'.</title>
        <authorList>
            <person name="D'Amico-Willman K.M."/>
            <person name="Ouma W.Z."/>
            <person name="Meulia T."/>
            <person name="Sideli G.M."/>
            <person name="Gradziel T.M."/>
            <person name="Fresnedo-Ramirez J."/>
        </authorList>
    </citation>
    <scope>NUCLEOTIDE SEQUENCE [LARGE SCALE GENOMIC DNA]</scope>
    <source>
        <strain evidence="2">Clone GOH B32 T37-40</strain>
    </source>
</reference>
<dbReference type="PANTHER" id="PTHR34835">
    <property type="entry name" value="OS07G0283600 PROTEIN-RELATED"/>
    <property type="match status" value="1"/>
</dbReference>
<comment type="caution">
    <text evidence="2">The sequence shown here is derived from an EMBL/GenBank/DDBJ whole genome shotgun (WGS) entry which is preliminary data.</text>
</comment>
<keyword evidence="3" id="KW-1185">Reference proteome</keyword>
<gene>
    <name evidence="2" type="ORF">L3X38_016770</name>
</gene>
<dbReference type="Proteomes" id="UP001054821">
    <property type="component" value="Chromosome 3"/>
</dbReference>
<sequence length="407" mass="45521">MGKVANAKLDHKVQEEITNKWRKLNTTEKAAYGSALECSSGQVNDSVNEMNCITRCSPDQFHRTVEKLSNEKRLAINAIGFGNVSSLSYTRLHHQLCHFLIQKFNLDTSSIELHGNVIRISAVEFGRVMGLKNTGEDVPLDRPVEDEKVKQLVKSFGGNGKRVLVKGLAEQLEKCENANEDFKVRIVMFALGTVLCPTSSPSVTGKYLTFLTIPGKIETKNWADHGFNFLCEGVRSFKAKKVAYVNGSLLFLQLLYFDSIVHGGVYVDKSLDPIVSWDNNSVWKMIKWVIKQSGFDSPTVRVVSKHRRTNEVSGVNVERIVQEVSISLAPVIQAEVKRSIEGLALGQIIQAEVQRSVLELTDKVMSEVRRRVKKGEESRKLKEKGPVHVNSPWTPLPDGQTFSEPEV</sequence>
<accession>A0AAD4W628</accession>